<evidence type="ECO:0000313" key="2">
    <source>
        <dbReference type="Proteomes" id="UP000789405"/>
    </source>
</evidence>
<proteinExistence type="predicted"/>
<sequence>NLLSIGIGILKLTVMNQAEYNFWSLSFLLEKPNTSEIRVSFQSWYQIKKVLGISKQLFLMADFS</sequence>
<dbReference type="AlphaFoldDB" id="A0A9N9NZ33"/>
<gene>
    <name evidence="1" type="ORF">DERYTH_LOCUS20619</name>
</gene>
<dbReference type="EMBL" id="CAJVPY010024621">
    <property type="protein sequence ID" value="CAG8786991.1"/>
    <property type="molecule type" value="Genomic_DNA"/>
</dbReference>
<accession>A0A9N9NZ33</accession>
<evidence type="ECO:0000313" key="1">
    <source>
        <dbReference type="EMBL" id="CAG8786991.1"/>
    </source>
</evidence>
<protein>
    <submittedName>
        <fullName evidence="1">11085_t:CDS:1</fullName>
    </submittedName>
</protein>
<name>A0A9N9NZ33_9GLOM</name>
<comment type="caution">
    <text evidence="1">The sequence shown here is derived from an EMBL/GenBank/DDBJ whole genome shotgun (WGS) entry which is preliminary data.</text>
</comment>
<keyword evidence="2" id="KW-1185">Reference proteome</keyword>
<reference evidence="1" key="1">
    <citation type="submission" date="2021-06" db="EMBL/GenBank/DDBJ databases">
        <authorList>
            <person name="Kallberg Y."/>
            <person name="Tangrot J."/>
            <person name="Rosling A."/>
        </authorList>
    </citation>
    <scope>NUCLEOTIDE SEQUENCE</scope>
    <source>
        <strain evidence="1">MA453B</strain>
    </source>
</reference>
<feature type="non-terminal residue" evidence="1">
    <location>
        <position position="1"/>
    </location>
</feature>
<dbReference type="Proteomes" id="UP000789405">
    <property type="component" value="Unassembled WGS sequence"/>
</dbReference>
<organism evidence="1 2">
    <name type="scientific">Dentiscutata erythropus</name>
    <dbReference type="NCBI Taxonomy" id="1348616"/>
    <lineage>
        <taxon>Eukaryota</taxon>
        <taxon>Fungi</taxon>
        <taxon>Fungi incertae sedis</taxon>
        <taxon>Mucoromycota</taxon>
        <taxon>Glomeromycotina</taxon>
        <taxon>Glomeromycetes</taxon>
        <taxon>Diversisporales</taxon>
        <taxon>Gigasporaceae</taxon>
        <taxon>Dentiscutata</taxon>
    </lineage>
</organism>